<evidence type="ECO:0000313" key="3">
    <source>
        <dbReference type="Proteomes" id="UP001153678"/>
    </source>
</evidence>
<feature type="non-terminal residue" evidence="2">
    <location>
        <position position="1"/>
    </location>
</feature>
<dbReference type="AlphaFoldDB" id="A0A9W4WNP2"/>
<dbReference type="InterPro" id="IPR001245">
    <property type="entry name" value="Ser-Thr/Tyr_kinase_cat_dom"/>
</dbReference>
<proteinExistence type="predicted"/>
<comment type="caution">
    <text evidence="2">The sequence shown here is derived from an EMBL/GenBank/DDBJ whole genome shotgun (WGS) entry which is preliminary data.</text>
</comment>
<sequence>PEVLRGQPYTLASDIYSFSIIMWEFIYGIPPFDNEAHDF</sequence>
<dbReference type="OrthoDB" id="2307807at2759"/>
<evidence type="ECO:0000259" key="1">
    <source>
        <dbReference type="PROSITE" id="PS50011"/>
    </source>
</evidence>
<dbReference type="GO" id="GO:0004672">
    <property type="term" value="F:protein kinase activity"/>
    <property type="evidence" value="ECO:0007669"/>
    <property type="project" value="InterPro"/>
</dbReference>
<dbReference type="PROSITE" id="PS50011">
    <property type="entry name" value="PROTEIN_KINASE_DOM"/>
    <property type="match status" value="1"/>
</dbReference>
<organism evidence="2 3">
    <name type="scientific">Funneliformis geosporum</name>
    <dbReference type="NCBI Taxonomy" id="1117311"/>
    <lineage>
        <taxon>Eukaryota</taxon>
        <taxon>Fungi</taxon>
        <taxon>Fungi incertae sedis</taxon>
        <taxon>Mucoromycota</taxon>
        <taxon>Glomeromycotina</taxon>
        <taxon>Glomeromycetes</taxon>
        <taxon>Glomerales</taxon>
        <taxon>Glomeraceae</taxon>
        <taxon>Funneliformis</taxon>
    </lineage>
</organism>
<protein>
    <submittedName>
        <fullName evidence="2">18421_t:CDS:1</fullName>
    </submittedName>
</protein>
<gene>
    <name evidence="2" type="ORF">FWILDA_LOCUS7113</name>
</gene>
<feature type="domain" description="Protein kinase" evidence="1">
    <location>
        <begin position="1"/>
        <end position="39"/>
    </location>
</feature>
<dbReference type="Pfam" id="PF07714">
    <property type="entry name" value="PK_Tyr_Ser-Thr"/>
    <property type="match status" value="1"/>
</dbReference>
<name>A0A9W4WNP2_9GLOM</name>
<keyword evidence="3" id="KW-1185">Reference proteome</keyword>
<dbReference type="Gene3D" id="1.10.510.10">
    <property type="entry name" value="Transferase(Phosphotransferase) domain 1"/>
    <property type="match status" value="1"/>
</dbReference>
<accession>A0A9W4WNP2</accession>
<dbReference type="InterPro" id="IPR000719">
    <property type="entry name" value="Prot_kinase_dom"/>
</dbReference>
<dbReference type="EMBL" id="CAMKVN010001367">
    <property type="protein sequence ID" value="CAI2175477.1"/>
    <property type="molecule type" value="Genomic_DNA"/>
</dbReference>
<dbReference type="Proteomes" id="UP001153678">
    <property type="component" value="Unassembled WGS sequence"/>
</dbReference>
<dbReference type="SUPFAM" id="SSF56112">
    <property type="entry name" value="Protein kinase-like (PK-like)"/>
    <property type="match status" value="1"/>
</dbReference>
<reference evidence="2" key="1">
    <citation type="submission" date="2022-08" db="EMBL/GenBank/DDBJ databases">
        <authorList>
            <person name="Kallberg Y."/>
            <person name="Tangrot J."/>
            <person name="Rosling A."/>
        </authorList>
    </citation>
    <scope>NUCLEOTIDE SEQUENCE</scope>
    <source>
        <strain evidence="2">Wild A</strain>
    </source>
</reference>
<evidence type="ECO:0000313" key="2">
    <source>
        <dbReference type="EMBL" id="CAI2175477.1"/>
    </source>
</evidence>
<dbReference type="GO" id="GO:0005524">
    <property type="term" value="F:ATP binding"/>
    <property type="evidence" value="ECO:0007669"/>
    <property type="project" value="InterPro"/>
</dbReference>
<dbReference type="InterPro" id="IPR011009">
    <property type="entry name" value="Kinase-like_dom_sf"/>
</dbReference>